<protein>
    <submittedName>
        <fullName evidence="2">Uncharacterized protein</fullName>
    </submittedName>
</protein>
<evidence type="ECO:0000313" key="2">
    <source>
        <dbReference type="EMBL" id="KAK4419979.1"/>
    </source>
</evidence>
<reference evidence="2" key="1">
    <citation type="submission" date="2020-06" db="EMBL/GenBank/DDBJ databases">
        <authorList>
            <person name="Li T."/>
            <person name="Hu X."/>
            <person name="Zhang T."/>
            <person name="Song X."/>
            <person name="Zhang H."/>
            <person name="Dai N."/>
            <person name="Sheng W."/>
            <person name="Hou X."/>
            <person name="Wei L."/>
        </authorList>
    </citation>
    <scope>NUCLEOTIDE SEQUENCE</scope>
    <source>
        <strain evidence="2">3651</strain>
        <tissue evidence="2">Leaf</tissue>
    </source>
</reference>
<keyword evidence="3" id="KW-1185">Reference proteome</keyword>
<organism evidence="2 3">
    <name type="scientific">Sesamum alatum</name>
    <dbReference type="NCBI Taxonomy" id="300844"/>
    <lineage>
        <taxon>Eukaryota</taxon>
        <taxon>Viridiplantae</taxon>
        <taxon>Streptophyta</taxon>
        <taxon>Embryophyta</taxon>
        <taxon>Tracheophyta</taxon>
        <taxon>Spermatophyta</taxon>
        <taxon>Magnoliopsida</taxon>
        <taxon>eudicotyledons</taxon>
        <taxon>Gunneridae</taxon>
        <taxon>Pentapetalae</taxon>
        <taxon>asterids</taxon>
        <taxon>lamiids</taxon>
        <taxon>Lamiales</taxon>
        <taxon>Pedaliaceae</taxon>
        <taxon>Sesamum</taxon>
    </lineage>
</organism>
<gene>
    <name evidence="2" type="ORF">Salat_2410800</name>
</gene>
<evidence type="ECO:0000256" key="1">
    <source>
        <dbReference type="SAM" id="MobiDB-lite"/>
    </source>
</evidence>
<proteinExistence type="predicted"/>
<sequence>MAEGTRMKDIQEAQRKHEAMLVEERAERKANEQHFINPSKQGDTTNGGSQGSYSSHSKQLEFPAFNGEDPRMWIRRCTKYFNIANTITENQKVQVRNEERVLNVQIEGIRATPACNVVSRNTTSHKAHLQLTEDDVVLKKAQSELHQMDGYDCKDPAVTNNSAKRKRNTH</sequence>
<accession>A0AAE1XXT4</accession>
<feature type="region of interest" description="Disordered" evidence="1">
    <location>
        <begin position="150"/>
        <end position="170"/>
    </location>
</feature>
<name>A0AAE1XXT4_9LAMI</name>
<dbReference type="Proteomes" id="UP001293254">
    <property type="component" value="Unassembled WGS sequence"/>
</dbReference>
<feature type="compositionally biased region" description="Polar residues" evidence="1">
    <location>
        <begin position="34"/>
        <end position="56"/>
    </location>
</feature>
<feature type="region of interest" description="Disordered" evidence="1">
    <location>
        <begin position="24"/>
        <end position="56"/>
    </location>
</feature>
<reference evidence="2" key="2">
    <citation type="journal article" date="2024" name="Plant">
        <title>Genomic evolution and insights into agronomic trait innovations of Sesamum species.</title>
        <authorList>
            <person name="Miao H."/>
            <person name="Wang L."/>
            <person name="Qu L."/>
            <person name="Liu H."/>
            <person name="Sun Y."/>
            <person name="Le M."/>
            <person name="Wang Q."/>
            <person name="Wei S."/>
            <person name="Zheng Y."/>
            <person name="Lin W."/>
            <person name="Duan Y."/>
            <person name="Cao H."/>
            <person name="Xiong S."/>
            <person name="Wang X."/>
            <person name="Wei L."/>
            <person name="Li C."/>
            <person name="Ma Q."/>
            <person name="Ju M."/>
            <person name="Zhao R."/>
            <person name="Li G."/>
            <person name="Mu C."/>
            <person name="Tian Q."/>
            <person name="Mei H."/>
            <person name="Zhang T."/>
            <person name="Gao T."/>
            <person name="Zhang H."/>
        </authorList>
    </citation>
    <scope>NUCLEOTIDE SEQUENCE</scope>
    <source>
        <strain evidence="2">3651</strain>
    </source>
</reference>
<dbReference type="EMBL" id="JACGWO010000009">
    <property type="protein sequence ID" value="KAK4419979.1"/>
    <property type="molecule type" value="Genomic_DNA"/>
</dbReference>
<evidence type="ECO:0000313" key="3">
    <source>
        <dbReference type="Proteomes" id="UP001293254"/>
    </source>
</evidence>
<dbReference type="AlphaFoldDB" id="A0AAE1XXT4"/>
<comment type="caution">
    <text evidence="2">The sequence shown here is derived from an EMBL/GenBank/DDBJ whole genome shotgun (WGS) entry which is preliminary data.</text>
</comment>